<dbReference type="Gene3D" id="1.25.40.10">
    <property type="entry name" value="Tetratricopeptide repeat domain"/>
    <property type="match status" value="1"/>
</dbReference>
<name>A0AAD2FMN9_9STRA</name>
<dbReference type="Proteomes" id="UP001295423">
    <property type="component" value="Unassembled WGS sequence"/>
</dbReference>
<evidence type="ECO:0000313" key="2">
    <source>
        <dbReference type="Proteomes" id="UP001295423"/>
    </source>
</evidence>
<evidence type="ECO:0000313" key="1">
    <source>
        <dbReference type="EMBL" id="CAJ1946287.1"/>
    </source>
</evidence>
<gene>
    <name evidence="1" type="ORF">CYCCA115_LOCUS10428</name>
</gene>
<proteinExistence type="predicted"/>
<organism evidence="1 2">
    <name type="scientific">Cylindrotheca closterium</name>
    <dbReference type="NCBI Taxonomy" id="2856"/>
    <lineage>
        <taxon>Eukaryota</taxon>
        <taxon>Sar</taxon>
        <taxon>Stramenopiles</taxon>
        <taxon>Ochrophyta</taxon>
        <taxon>Bacillariophyta</taxon>
        <taxon>Bacillariophyceae</taxon>
        <taxon>Bacillariophycidae</taxon>
        <taxon>Bacillariales</taxon>
        <taxon>Bacillariaceae</taxon>
        <taxon>Cylindrotheca</taxon>
    </lineage>
</organism>
<accession>A0AAD2FMN9</accession>
<dbReference type="AlphaFoldDB" id="A0AAD2FMN9"/>
<sequence length="243" mass="27462">MFSSNTQSSSQPEFKSHAVAQSYNNKAASCIDDGRYEHAIRYLAKAFQLSSHSSDGTQSPPTNFGGHSLQACLRYSRSSFSSQDLEKQLSSDKKDSSEGFIHRVPLRISTHFIDMPMGSLFSFILTYNMALAHHLSAMGETKENQRRRKLQKALKLYELSYRWHVQEEMNCLAFSMIIANNLSEIHRVANNERKRQMCLQNLLSTMMYVHMVDYNRGGEVGEMDGFVQNTSPLILKGQCAGAA</sequence>
<reference evidence="1" key="1">
    <citation type="submission" date="2023-08" db="EMBL/GenBank/DDBJ databases">
        <authorList>
            <person name="Audoor S."/>
            <person name="Bilcke G."/>
        </authorList>
    </citation>
    <scope>NUCLEOTIDE SEQUENCE</scope>
</reference>
<comment type="caution">
    <text evidence="1">The sequence shown here is derived from an EMBL/GenBank/DDBJ whole genome shotgun (WGS) entry which is preliminary data.</text>
</comment>
<keyword evidence="2" id="KW-1185">Reference proteome</keyword>
<dbReference type="InterPro" id="IPR011990">
    <property type="entry name" value="TPR-like_helical_dom_sf"/>
</dbReference>
<protein>
    <submittedName>
        <fullName evidence="1">Uncharacterized protein</fullName>
    </submittedName>
</protein>
<dbReference type="EMBL" id="CAKOGP040001668">
    <property type="protein sequence ID" value="CAJ1946287.1"/>
    <property type="molecule type" value="Genomic_DNA"/>
</dbReference>